<evidence type="ECO:0000313" key="2">
    <source>
        <dbReference type="EMBL" id="PQJ88527.1"/>
    </source>
</evidence>
<dbReference type="AlphaFoldDB" id="A0A2S7XB82"/>
<dbReference type="PANTHER" id="PTHR33498">
    <property type="entry name" value="TRANSPOSASE FOR INSERTION SEQUENCE ELEMENT IS1557"/>
    <property type="match status" value="1"/>
</dbReference>
<dbReference type="OrthoDB" id="5289059at2"/>
<organism evidence="2 3">
    <name type="scientific">Aliivibrio sifiae</name>
    <dbReference type="NCBI Taxonomy" id="566293"/>
    <lineage>
        <taxon>Bacteria</taxon>
        <taxon>Pseudomonadati</taxon>
        <taxon>Pseudomonadota</taxon>
        <taxon>Gammaproteobacteria</taxon>
        <taxon>Vibrionales</taxon>
        <taxon>Vibrionaceae</taxon>
        <taxon>Aliivibrio</taxon>
    </lineage>
</organism>
<dbReference type="Proteomes" id="UP000239263">
    <property type="component" value="Unassembled WGS sequence"/>
</dbReference>
<evidence type="ECO:0000259" key="1">
    <source>
        <dbReference type="Pfam" id="PF01610"/>
    </source>
</evidence>
<proteinExistence type="predicted"/>
<protein>
    <recommendedName>
        <fullName evidence="1">Transposase IS204/IS1001/IS1096/IS1165 DDE domain-containing protein</fullName>
    </recommendedName>
</protein>
<gene>
    <name evidence="2" type="ORF">BTO22_02595</name>
</gene>
<accession>A0A2S7XB82</accession>
<dbReference type="Pfam" id="PF01610">
    <property type="entry name" value="DDE_Tnp_ISL3"/>
    <property type="match status" value="1"/>
</dbReference>
<sequence>MLYQHSPILKKAHSYGLQLTQIFNPHSNRESTLSKIDRWVESVERSELTCFNRFIKTLKKYKGYIANYFKTRNTSGFVEGLNNKIKVIKRRCYGFFKTESLFQRLVLDLQGYKMFAF</sequence>
<dbReference type="PANTHER" id="PTHR33498:SF1">
    <property type="entry name" value="TRANSPOSASE FOR INSERTION SEQUENCE ELEMENT IS1557"/>
    <property type="match status" value="1"/>
</dbReference>
<reference evidence="2 3" key="1">
    <citation type="submission" date="2016-12" db="EMBL/GenBank/DDBJ databases">
        <title>Diversity of luminous bacteria.</title>
        <authorList>
            <person name="Yoshizawa S."/>
            <person name="Kogure K."/>
        </authorList>
    </citation>
    <scope>NUCLEOTIDE SEQUENCE [LARGE SCALE GENOMIC DNA]</scope>
    <source>
        <strain evidence="2 3">ATCC 33715</strain>
    </source>
</reference>
<evidence type="ECO:0000313" key="3">
    <source>
        <dbReference type="Proteomes" id="UP000239263"/>
    </source>
</evidence>
<dbReference type="InterPro" id="IPR047951">
    <property type="entry name" value="Transpos_ISL3"/>
</dbReference>
<dbReference type="InterPro" id="IPR002560">
    <property type="entry name" value="Transposase_DDE"/>
</dbReference>
<name>A0A2S7XB82_9GAMM</name>
<dbReference type="EMBL" id="MSCO01000001">
    <property type="protein sequence ID" value="PQJ88527.1"/>
    <property type="molecule type" value="Genomic_DNA"/>
</dbReference>
<feature type="domain" description="Transposase IS204/IS1001/IS1096/IS1165 DDE" evidence="1">
    <location>
        <begin position="3"/>
        <end position="104"/>
    </location>
</feature>
<comment type="caution">
    <text evidence="2">The sequence shown here is derived from an EMBL/GenBank/DDBJ whole genome shotgun (WGS) entry which is preliminary data.</text>
</comment>